<gene>
    <name evidence="1" type="ORF">ACFQKB_44755</name>
</gene>
<reference evidence="2" key="1">
    <citation type="journal article" date="2019" name="Int. J. Syst. Evol. Microbiol.">
        <title>The Global Catalogue of Microorganisms (GCM) 10K type strain sequencing project: providing services to taxonomists for standard genome sequencing and annotation.</title>
        <authorList>
            <consortium name="The Broad Institute Genomics Platform"/>
            <consortium name="The Broad Institute Genome Sequencing Center for Infectious Disease"/>
            <person name="Wu L."/>
            <person name="Ma J."/>
        </authorList>
    </citation>
    <scope>NUCLEOTIDE SEQUENCE [LARGE SCALE GENOMIC DNA]</scope>
    <source>
        <strain evidence="2">JCM 3369</strain>
    </source>
</reference>
<accession>A0ABW2D234</accession>
<comment type="caution">
    <text evidence="1">The sequence shown here is derived from an EMBL/GenBank/DDBJ whole genome shotgun (WGS) entry which is preliminary data.</text>
</comment>
<organism evidence="1 2">
    <name type="scientific">Actinomadura yumaensis</name>
    <dbReference type="NCBI Taxonomy" id="111807"/>
    <lineage>
        <taxon>Bacteria</taxon>
        <taxon>Bacillati</taxon>
        <taxon>Actinomycetota</taxon>
        <taxon>Actinomycetes</taxon>
        <taxon>Streptosporangiales</taxon>
        <taxon>Thermomonosporaceae</taxon>
        <taxon>Actinomadura</taxon>
    </lineage>
</organism>
<dbReference type="Proteomes" id="UP001596380">
    <property type="component" value="Unassembled WGS sequence"/>
</dbReference>
<proteinExistence type="predicted"/>
<protein>
    <submittedName>
        <fullName evidence="1">Uncharacterized protein</fullName>
    </submittedName>
</protein>
<keyword evidence="2" id="KW-1185">Reference proteome</keyword>
<evidence type="ECO:0000313" key="1">
    <source>
        <dbReference type="EMBL" id="MFC6886941.1"/>
    </source>
</evidence>
<dbReference type="EMBL" id="JBHSXS010000063">
    <property type="protein sequence ID" value="MFC6886941.1"/>
    <property type="molecule type" value="Genomic_DNA"/>
</dbReference>
<evidence type="ECO:0000313" key="2">
    <source>
        <dbReference type="Proteomes" id="UP001596380"/>
    </source>
</evidence>
<sequence>MFHHDIMHSIIQERTRDLRAEAKAARDAGRARRARAYWAERATWTSRGVRRPGRPRAAAAGR</sequence>
<name>A0ABW2D234_9ACTN</name>
<dbReference type="RefSeq" id="WP_160822217.1">
    <property type="nucleotide sequence ID" value="NZ_JBHSXE010000001.1"/>
</dbReference>